<comment type="caution">
    <text evidence="2">The sequence shown here is derived from an EMBL/GenBank/DDBJ whole genome shotgun (WGS) entry which is preliminary data.</text>
</comment>
<protein>
    <submittedName>
        <fullName evidence="2">Uncharacterized protein</fullName>
    </submittedName>
</protein>
<organism evidence="2 3">
    <name type="scientific">Leucosporidium creatinivorum</name>
    <dbReference type="NCBI Taxonomy" id="106004"/>
    <lineage>
        <taxon>Eukaryota</taxon>
        <taxon>Fungi</taxon>
        <taxon>Dikarya</taxon>
        <taxon>Basidiomycota</taxon>
        <taxon>Pucciniomycotina</taxon>
        <taxon>Microbotryomycetes</taxon>
        <taxon>Leucosporidiales</taxon>
        <taxon>Leucosporidium</taxon>
    </lineage>
</organism>
<feature type="non-terminal residue" evidence="2">
    <location>
        <position position="1"/>
    </location>
</feature>
<feature type="region of interest" description="Disordered" evidence="1">
    <location>
        <begin position="206"/>
        <end position="271"/>
    </location>
</feature>
<gene>
    <name evidence="2" type="ORF">BCR35DRAFT_355669</name>
</gene>
<sequence length="271" mass="30340">VTVFRATQRNPPTLRLDRLRPSDLLLLPPSSPSLFSTAPPHLSTFTSTYQLYLRRDSPSSPLLPLTPPPLFAQSRPLHSFTTAASENPLLARLLPTSTTPPIPLPNPTLPRPSSFTLYDLPRPFSAAELRQKVAEQRHSTARRGQFWLRGLGDKEIEDFWKWLRGGDPGAREKDTVWRLVYGATPPRRRRDRGTLLLRLRRIATLLAAPQPLPRQAPPSPTPPSPPPSPTTPTRPRPPLPSIHPRQAPPTSPSLLLRRRFPRTPPRALADS</sequence>
<accession>A0A1Y2D9Q8</accession>
<dbReference type="Proteomes" id="UP000193467">
    <property type="component" value="Unassembled WGS sequence"/>
</dbReference>
<dbReference type="STRING" id="106004.A0A1Y2D9Q8"/>
<evidence type="ECO:0000256" key="1">
    <source>
        <dbReference type="SAM" id="MobiDB-lite"/>
    </source>
</evidence>
<dbReference type="AlphaFoldDB" id="A0A1Y2D9Q8"/>
<name>A0A1Y2D9Q8_9BASI</name>
<evidence type="ECO:0000313" key="2">
    <source>
        <dbReference type="EMBL" id="ORY55947.1"/>
    </source>
</evidence>
<dbReference type="InParanoid" id="A0A1Y2D9Q8"/>
<dbReference type="PRINTS" id="PR01217">
    <property type="entry name" value="PRICHEXTENSN"/>
</dbReference>
<evidence type="ECO:0000313" key="3">
    <source>
        <dbReference type="Proteomes" id="UP000193467"/>
    </source>
</evidence>
<keyword evidence="3" id="KW-1185">Reference proteome</keyword>
<feature type="compositionally biased region" description="Pro residues" evidence="1">
    <location>
        <begin position="210"/>
        <end position="251"/>
    </location>
</feature>
<proteinExistence type="predicted"/>
<reference evidence="2 3" key="1">
    <citation type="submission" date="2016-07" db="EMBL/GenBank/DDBJ databases">
        <title>Pervasive Adenine N6-methylation of Active Genes in Fungi.</title>
        <authorList>
            <consortium name="DOE Joint Genome Institute"/>
            <person name="Mondo S.J."/>
            <person name="Dannebaum R.O."/>
            <person name="Kuo R.C."/>
            <person name="Labutti K."/>
            <person name="Haridas S."/>
            <person name="Kuo A."/>
            <person name="Salamov A."/>
            <person name="Ahrendt S.R."/>
            <person name="Lipzen A."/>
            <person name="Sullivan W."/>
            <person name="Andreopoulos W.B."/>
            <person name="Clum A."/>
            <person name="Lindquist E."/>
            <person name="Daum C."/>
            <person name="Ramamoorthy G.K."/>
            <person name="Gryganskyi A."/>
            <person name="Culley D."/>
            <person name="Magnuson J.K."/>
            <person name="James T.Y."/>
            <person name="O'Malley M.A."/>
            <person name="Stajich J.E."/>
            <person name="Spatafora J.W."/>
            <person name="Visel A."/>
            <person name="Grigoriev I.V."/>
        </authorList>
    </citation>
    <scope>NUCLEOTIDE SEQUENCE [LARGE SCALE GENOMIC DNA]</scope>
    <source>
        <strain evidence="2 3">62-1032</strain>
    </source>
</reference>
<dbReference type="EMBL" id="MCGR01000088">
    <property type="protein sequence ID" value="ORY55947.1"/>
    <property type="molecule type" value="Genomic_DNA"/>
</dbReference>